<protein>
    <submittedName>
        <fullName evidence="5">KipI antagonist</fullName>
    </submittedName>
</protein>
<comment type="caution">
    <text evidence="5">The sequence shown here is derived from an EMBL/GenBank/DDBJ whole genome shotgun (WGS) entry which is preliminary data.</text>
</comment>
<dbReference type="PANTHER" id="PTHR43309:SF5">
    <property type="entry name" value="5-OXOPROLINASE SUBUNIT C"/>
    <property type="match status" value="1"/>
</dbReference>
<organism evidence="5 6">
    <name type="scientific">Jeotgalicoccus meleagridis</name>
    <dbReference type="NCBI Taxonomy" id="2759181"/>
    <lineage>
        <taxon>Bacteria</taxon>
        <taxon>Bacillati</taxon>
        <taxon>Bacillota</taxon>
        <taxon>Bacilli</taxon>
        <taxon>Bacillales</taxon>
        <taxon>Staphylococcaceae</taxon>
        <taxon>Jeotgalicoccus</taxon>
    </lineage>
</organism>
<keyword evidence="2" id="KW-0378">Hydrolase</keyword>
<sequence>MSVIIKDSGLLTILQTVSKTITEDNNDYNGAVDNLSPRLANKLVGNDVYEPTIEMSGQPGAIQFTEPTIFAYSGGDFRGTMNDETVENNRIYHANRGDILSFGESNRGCRVYIAVAGGLAIEKSNVLKSGDEVIMRRDYTSLHDEIFHMMMNKRKVSWGIGVYSIVEVYLSDTYHLVKRPGVPNEVYEQLEEKEYTVVSEKNRVKLTLEGQKIELEETDIEHAGVLGGVYVDNEQLTIALNDFEAVTKQTHIGTVPSYHMHKLGQKRPGSKIKFKAVDIDDAHVEMYKHHLWVKSLYKAIDYKISKELVKEKM</sequence>
<evidence type="ECO:0000256" key="2">
    <source>
        <dbReference type="ARBA" id="ARBA00022801"/>
    </source>
</evidence>
<keyword evidence="3" id="KW-0067">ATP-binding</keyword>
<evidence type="ECO:0000313" key="6">
    <source>
        <dbReference type="Proteomes" id="UP000589351"/>
    </source>
</evidence>
<dbReference type="InterPro" id="IPR003778">
    <property type="entry name" value="CT_A_B"/>
</dbReference>
<reference evidence="5 6" key="1">
    <citation type="submission" date="2020-07" db="EMBL/GenBank/DDBJ databases">
        <authorList>
            <person name="Criscuolo A."/>
        </authorList>
    </citation>
    <scope>NUCLEOTIDE SEQUENCE [LARGE SCALE GENOMIC DNA]</scope>
    <source>
        <strain evidence="5">CIP111649</strain>
    </source>
</reference>
<dbReference type="InterPro" id="IPR029000">
    <property type="entry name" value="Cyclophilin-like_dom_sf"/>
</dbReference>
<dbReference type="GO" id="GO:0016787">
    <property type="term" value="F:hydrolase activity"/>
    <property type="evidence" value="ECO:0007669"/>
    <property type="project" value="UniProtKB-KW"/>
</dbReference>
<dbReference type="EMBL" id="CAJEWD010000008">
    <property type="protein sequence ID" value="CAD2080354.1"/>
    <property type="molecule type" value="Genomic_DNA"/>
</dbReference>
<evidence type="ECO:0000256" key="3">
    <source>
        <dbReference type="ARBA" id="ARBA00022840"/>
    </source>
</evidence>
<evidence type="ECO:0000313" key="5">
    <source>
        <dbReference type="EMBL" id="CAD2080354.1"/>
    </source>
</evidence>
<dbReference type="SMART" id="SM00797">
    <property type="entry name" value="AHS2"/>
    <property type="match status" value="1"/>
</dbReference>
<dbReference type="RefSeq" id="WP_185126412.1">
    <property type="nucleotide sequence ID" value="NZ_CAJEWD010000008.1"/>
</dbReference>
<dbReference type="Gene3D" id="2.40.100.10">
    <property type="entry name" value="Cyclophilin-like"/>
    <property type="match status" value="1"/>
</dbReference>
<keyword evidence="6" id="KW-1185">Reference proteome</keyword>
<accession>A0A6V7RPC3</accession>
<dbReference type="InterPro" id="IPR052708">
    <property type="entry name" value="PxpC"/>
</dbReference>
<name>A0A6V7RPC3_9STAP</name>
<dbReference type="PANTHER" id="PTHR43309">
    <property type="entry name" value="5-OXOPROLINASE SUBUNIT C"/>
    <property type="match status" value="1"/>
</dbReference>
<keyword evidence="1" id="KW-0547">Nucleotide-binding</keyword>
<dbReference type="Pfam" id="PF02626">
    <property type="entry name" value="CT_A_B"/>
    <property type="match status" value="1"/>
</dbReference>
<evidence type="ECO:0000259" key="4">
    <source>
        <dbReference type="SMART" id="SM00797"/>
    </source>
</evidence>
<dbReference type="AlphaFoldDB" id="A0A6V7RPC3"/>
<dbReference type="Proteomes" id="UP000589351">
    <property type="component" value="Unassembled WGS sequence"/>
</dbReference>
<dbReference type="GO" id="GO:0005524">
    <property type="term" value="F:ATP binding"/>
    <property type="evidence" value="ECO:0007669"/>
    <property type="project" value="UniProtKB-KW"/>
</dbReference>
<gene>
    <name evidence="5" type="primary">kipA_2</name>
    <name evidence="5" type="ORF">JEODO184_01917</name>
</gene>
<evidence type="ECO:0000256" key="1">
    <source>
        <dbReference type="ARBA" id="ARBA00022741"/>
    </source>
</evidence>
<feature type="domain" description="Carboxyltransferase" evidence="4">
    <location>
        <begin position="29"/>
        <end position="292"/>
    </location>
</feature>
<proteinExistence type="predicted"/>